<evidence type="ECO:0000259" key="3">
    <source>
        <dbReference type="Pfam" id="PF02861"/>
    </source>
</evidence>
<evidence type="ECO:0000313" key="4">
    <source>
        <dbReference type="EMBL" id="GIF02591.1"/>
    </source>
</evidence>
<reference evidence="4" key="1">
    <citation type="submission" date="2021-01" db="EMBL/GenBank/DDBJ databases">
        <title>Whole genome shotgun sequence of Actinoplanes siamensis NBRC 109076.</title>
        <authorList>
            <person name="Komaki H."/>
            <person name="Tamura T."/>
        </authorList>
    </citation>
    <scope>NUCLEOTIDE SEQUENCE</scope>
    <source>
        <strain evidence="4">NBRC 109076</strain>
    </source>
</reference>
<dbReference type="AlphaFoldDB" id="A0A919N1X4"/>
<feature type="domain" description="Clp R" evidence="3">
    <location>
        <begin position="3"/>
        <end position="128"/>
    </location>
</feature>
<protein>
    <recommendedName>
        <fullName evidence="3">Clp R domain-containing protein</fullName>
    </recommendedName>
</protein>
<dbReference type="RefSeq" id="WP_203676146.1">
    <property type="nucleotide sequence ID" value="NZ_BOMW01000002.1"/>
</dbReference>
<evidence type="ECO:0000313" key="5">
    <source>
        <dbReference type="Proteomes" id="UP000629619"/>
    </source>
</evidence>
<keyword evidence="2" id="KW-1133">Transmembrane helix</keyword>
<dbReference type="Gene3D" id="1.10.1780.10">
    <property type="entry name" value="Clp, N-terminal domain"/>
    <property type="match status" value="1"/>
</dbReference>
<proteinExistence type="predicted"/>
<dbReference type="InterPro" id="IPR036628">
    <property type="entry name" value="Clp_N_dom_sf"/>
</dbReference>
<name>A0A919N1X4_9ACTN</name>
<dbReference type="InterPro" id="IPR004176">
    <property type="entry name" value="Clp_R_N"/>
</dbReference>
<feature type="transmembrane region" description="Helical" evidence="2">
    <location>
        <begin position="201"/>
        <end position="221"/>
    </location>
</feature>
<keyword evidence="5" id="KW-1185">Reference proteome</keyword>
<sequence>MQVTDQARYALVLAAEKAHESGERPVDARHLLLALAETDGGARHALTRSAPDGREPGNQASPPDTGRPGPGAKTSPPESGGPFPPAPEIAARALARARTAGRDYATTTDFLVTVLDADDGRLAAMLHAAGLDSAPAGRDHADCCAENGYSPMRPLLAAMGARAGGLPGRARTRLHLLTGLLPLLLLYALVLAVTWDTAGPETILAVGVAVLAAGFPLILLAERRQLRALLAAAPDPVAVPTGIRPLLDRLGLRDLEVRRVPGAGADRCLRRGRRAWLLITSDTEEHPDRAGFVLWHEVAHLVRRDVESSRPRRAGYLGLYAATLISLDPRALAVLVVGGLLLGVGRRWWAELACDRLAVRFAGVDALRAWAAGRAPARARHLLTHPPLGLRAAVAR</sequence>
<comment type="caution">
    <text evidence="4">The sequence shown here is derived from an EMBL/GenBank/DDBJ whole genome shotgun (WGS) entry which is preliminary data.</text>
</comment>
<accession>A0A919N1X4</accession>
<keyword evidence="2" id="KW-0472">Membrane</keyword>
<feature type="transmembrane region" description="Helical" evidence="2">
    <location>
        <begin position="174"/>
        <end position="195"/>
    </location>
</feature>
<dbReference type="EMBL" id="BOMW01000002">
    <property type="protein sequence ID" value="GIF02591.1"/>
    <property type="molecule type" value="Genomic_DNA"/>
</dbReference>
<keyword evidence="2" id="KW-0812">Transmembrane</keyword>
<dbReference type="Pfam" id="PF02861">
    <property type="entry name" value="Clp_N"/>
    <property type="match status" value="1"/>
</dbReference>
<organism evidence="4 5">
    <name type="scientific">Actinoplanes siamensis</name>
    <dbReference type="NCBI Taxonomy" id="1223317"/>
    <lineage>
        <taxon>Bacteria</taxon>
        <taxon>Bacillati</taxon>
        <taxon>Actinomycetota</taxon>
        <taxon>Actinomycetes</taxon>
        <taxon>Micromonosporales</taxon>
        <taxon>Micromonosporaceae</taxon>
        <taxon>Actinoplanes</taxon>
    </lineage>
</organism>
<evidence type="ECO:0000256" key="1">
    <source>
        <dbReference type="SAM" id="MobiDB-lite"/>
    </source>
</evidence>
<evidence type="ECO:0000256" key="2">
    <source>
        <dbReference type="SAM" id="Phobius"/>
    </source>
</evidence>
<dbReference type="Proteomes" id="UP000629619">
    <property type="component" value="Unassembled WGS sequence"/>
</dbReference>
<feature type="region of interest" description="Disordered" evidence="1">
    <location>
        <begin position="45"/>
        <end position="87"/>
    </location>
</feature>
<gene>
    <name evidence="4" type="ORF">Asi03nite_01290</name>
</gene>
<dbReference type="SUPFAM" id="SSF81923">
    <property type="entry name" value="Double Clp-N motif"/>
    <property type="match status" value="1"/>
</dbReference>